<evidence type="ECO:0000259" key="1">
    <source>
        <dbReference type="Pfam" id="PF13439"/>
    </source>
</evidence>
<comment type="caution">
    <text evidence="2">The sequence shown here is derived from an EMBL/GenBank/DDBJ whole genome shotgun (WGS) entry which is preliminary data.</text>
</comment>
<dbReference type="AlphaFoldDB" id="A0A840TNB2"/>
<dbReference type="Pfam" id="PF13692">
    <property type="entry name" value="Glyco_trans_1_4"/>
    <property type="match status" value="1"/>
</dbReference>
<gene>
    <name evidence="2" type="ORF">HNQ92_000824</name>
</gene>
<dbReference type="Gene3D" id="3.40.50.2000">
    <property type="entry name" value="Glycogen Phosphorylase B"/>
    <property type="match status" value="2"/>
</dbReference>
<keyword evidence="2" id="KW-0808">Transferase</keyword>
<dbReference type="PANTHER" id="PTHR12526:SF637">
    <property type="entry name" value="GLYCOSYLTRANSFERASE EPSF-RELATED"/>
    <property type="match status" value="1"/>
</dbReference>
<keyword evidence="3" id="KW-1185">Reference proteome</keyword>
<dbReference type="EMBL" id="JACHGF010000001">
    <property type="protein sequence ID" value="MBB5282703.1"/>
    <property type="molecule type" value="Genomic_DNA"/>
</dbReference>
<evidence type="ECO:0000313" key="2">
    <source>
        <dbReference type="EMBL" id="MBB5282703.1"/>
    </source>
</evidence>
<evidence type="ECO:0000313" key="3">
    <source>
        <dbReference type="Proteomes" id="UP000557307"/>
    </source>
</evidence>
<accession>A0A840TNB2</accession>
<organism evidence="2 3">
    <name type="scientific">Rhabdobacter roseus</name>
    <dbReference type="NCBI Taxonomy" id="1655419"/>
    <lineage>
        <taxon>Bacteria</taxon>
        <taxon>Pseudomonadati</taxon>
        <taxon>Bacteroidota</taxon>
        <taxon>Cytophagia</taxon>
        <taxon>Cytophagales</taxon>
        <taxon>Cytophagaceae</taxon>
        <taxon>Rhabdobacter</taxon>
    </lineage>
</organism>
<dbReference type="PANTHER" id="PTHR12526">
    <property type="entry name" value="GLYCOSYLTRANSFERASE"/>
    <property type="match status" value="1"/>
</dbReference>
<dbReference type="InterPro" id="IPR028098">
    <property type="entry name" value="Glyco_trans_4-like_N"/>
</dbReference>
<dbReference type="CDD" id="cd03825">
    <property type="entry name" value="GT4_WcaC-like"/>
    <property type="match status" value="1"/>
</dbReference>
<dbReference type="GO" id="GO:0016757">
    <property type="term" value="F:glycosyltransferase activity"/>
    <property type="evidence" value="ECO:0007669"/>
    <property type="project" value="UniProtKB-ARBA"/>
</dbReference>
<dbReference type="Pfam" id="PF13439">
    <property type="entry name" value="Glyco_transf_4"/>
    <property type="match status" value="1"/>
</dbReference>
<dbReference type="Proteomes" id="UP000557307">
    <property type="component" value="Unassembled WGS sequence"/>
</dbReference>
<proteinExistence type="predicted"/>
<name>A0A840TNB2_9BACT</name>
<reference evidence="2 3" key="1">
    <citation type="submission" date="2020-08" db="EMBL/GenBank/DDBJ databases">
        <title>Genomic Encyclopedia of Type Strains, Phase IV (KMG-IV): sequencing the most valuable type-strain genomes for metagenomic binning, comparative biology and taxonomic classification.</title>
        <authorList>
            <person name="Goeker M."/>
        </authorList>
    </citation>
    <scope>NUCLEOTIDE SEQUENCE [LARGE SCALE GENOMIC DNA]</scope>
    <source>
        <strain evidence="2 3">DSM 105074</strain>
    </source>
</reference>
<dbReference type="SUPFAM" id="SSF53756">
    <property type="entry name" value="UDP-Glycosyltransferase/glycogen phosphorylase"/>
    <property type="match status" value="1"/>
</dbReference>
<feature type="domain" description="Glycosyltransferase subfamily 4-like N-terminal" evidence="1">
    <location>
        <begin position="12"/>
        <end position="221"/>
    </location>
</feature>
<sequence length="414" mass="46528">MILHLSTFQREGGAAVAATRLHRALRQAGVDSHLLVHTLTSPEAGTSALAESTWQRRRAWGRFVAERLYFLPHEKDKSVRFAFSPARVGADLSQHPLVQHADLLHLHWVNFGFLSLKSLEKLFALGKPIVWTLHDMWAFTGGCHYSRGCERYLTHCQQCPYLRRPGEHDLSYRVFEEKKKRWAAAPITYVSPSQWLGSLVQKAPLSQHRPVRVLPNPLDTALFRPMDRAQIRQQLGLAPTKKYLLFAGANTQDPRKGFAYFRDALRLLKYPASELEVLVFGKSQPEALAQLDLPVRDLGTLTHEADIVAAYNAADLLVVPSLEDNYPNTILEAMACGTPVVGFGTGGIPEQIRHRHDGYLVQSTSATDLARGIDWVLGEVPSGRLREAARQRAVDTWSYPVVAGQFRELYQSLR</sequence>
<protein>
    <submittedName>
        <fullName evidence="2">Glycosyltransferase involved in cell wall biosynthesis</fullName>
    </submittedName>
</protein>
<dbReference type="RefSeq" id="WP_184171289.1">
    <property type="nucleotide sequence ID" value="NZ_JACHGF010000001.1"/>
</dbReference>